<dbReference type="SUPFAM" id="SSF50475">
    <property type="entry name" value="FMN-binding split barrel"/>
    <property type="match status" value="1"/>
</dbReference>
<protein>
    <submittedName>
        <fullName evidence="1">FMN-binding negative transcriptional regulator</fullName>
    </submittedName>
</protein>
<dbReference type="PIRSF" id="PIRSF010372">
    <property type="entry name" value="PaiB"/>
    <property type="match status" value="1"/>
</dbReference>
<evidence type="ECO:0000313" key="1">
    <source>
        <dbReference type="EMBL" id="MBD1384804.1"/>
    </source>
</evidence>
<organism evidence="1 2">
    <name type="scientific">Mucilaginibacter rigui</name>
    <dbReference type="NCBI Taxonomy" id="534635"/>
    <lineage>
        <taxon>Bacteria</taxon>
        <taxon>Pseudomonadati</taxon>
        <taxon>Bacteroidota</taxon>
        <taxon>Sphingobacteriia</taxon>
        <taxon>Sphingobacteriales</taxon>
        <taxon>Sphingobacteriaceae</taxon>
        <taxon>Mucilaginibacter</taxon>
    </lineage>
</organism>
<sequence length="213" mass="24336">MYTPKHFQLSDHQEAISFMQKYSFATIVTILNGVPEATHLPFLVEQRGEELVLVSHFAKANPQAGVIFNETSLVIFTEPHAYISPLNYEKEQNVPTWNYLSVHAYGKATLIADKTQVAHLLEKMIDFYEAAYRQQWDNLTDDYKHKMMNGITAFEIVVTDLQAKKKLSQNRTEVERENIISSLSSSADKNEQEIAAYMAAVKKTAKILSYTMH</sequence>
<keyword evidence="2" id="KW-1185">Reference proteome</keyword>
<dbReference type="PANTHER" id="PTHR35802">
    <property type="entry name" value="PROTEASE SYNTHASE AND SPORULATION PROTEIN PAI 2"/>
    <property type="match status" value="1"/>
</dbReference>
<evidence type="ECO:0000313" key="2">
    <source>
        <dbReference type="Proteomes" id="UP000618754"/>
    </source>
</evidence>
<dbReference type="PANTHER" id="PTHR35802:SF1">
    <property type="entry name" value="PROTEASE SYNTHASE AND SPORULATION PROTEIN PAI 2"/>
    <property type="match status" value="1"/>
</dbReference>
<dbReference type="Gene3D" id="2.30.110.10">
    <property type="entry name" value="Electron Transport, Fmn-binding Protein, Chain A"/>
    <property type="match status" value="1"/>
</dbReference>
<dbReference type="Pfam" id="PF04299">
    <property type="entry name" value="FMN_bind_2"/>
    <property type="match status" value="1"/>
</dbReference>
<dbReference type="Proteomes" id="UP000618754">
    <property type="component" value="Unassembled WGS sequence"/>
</dbReference>
<reference evidence="1 2" key="1">
    <citation type="submission" date="2020-09" db="EMBL/GenBank/DDBJ databases">
        <title>Novel species of Mucilaginibacter isolated from a glacier on the Tibetan Plateau.</title>
        <authorList>
            <person name="Liu Q."/>
            <person name="Xin Y.-H."/>
        </authorList>
    </citation>
    <scope>NUCLEOTIDE SEQUENCE [LARGE SCALE GENOMIC DNA]</scope>
    <source>
        <strain evidence="1 2">CGMCC 1.13878</strain>
    </source>
</reference>
<accession>A0ABR7X2H5</accession>
<name>A0ABR7X2H5_9SPHI</name>
<dbReference type="InterPro" id="IPR007396">
    <property type="entry name" value="TR_PAI2-type"/>
</dbReference>
<comment type="caution">
    <text evidence="1">The sequence shown here is derived from an EMBL/GenBank/DDBJ whole genome shotgun (WGS) entry which is preliminary data.</text>
</comment>
<dbReference type="InterPro" id="IPR012349">
    <property type="entry name" value="Split_barrel_FMN-bd"/>
</dbReference>
<proteinExistence type="predicted"/>
<dbReference type="RefSeq" id="WP_191174653.1">
    <property type="nucleotide sequence ID" value="NZ_JACWMW010000001.1"/>
</dbReference>
<gene>
    <name evidence="1" type="ORF">IDJ75_05905</name>
</gene>
<dbReference type="EMBL" id="JACWMW010000001">
    <property type="protein sequence ID" value="MBD1384804.1"/>
    <property type="molecule type" value="Genomic_DNA"/>
</dbReference>